<dbReference type="AlphaFoldDB" id="A0A7K0J7G8"/>
<evidence type="ECO:0000313" key="3">
    <source>
        <dbReference type="EMBL" id="MSS45900.1"/>
    </source>
</evidence>
<feature type="region of interest" description="Disordered" evidence="1">
    <location>
        <begin position="172"/>
        <end position="216"/>
    </location>
</feature>
<keyword evidence="4" id="KW-1185">Reference proteome</keyword>
<evidence type="ECO:0000256" key="2">
    <source>
        <dbReference type="SAM" id="Phobius"/>
    </source>
</evidence>
<proteinExistence type="predicted"/>
<sequence>MSAVEIASVVAVVGAVFTSLLAYGLVASIRHGRAASKTYVPSSIHRYPLSTDSPSTESVSYTARQIDKMIALHGCQAGFLVTESGLGLFFNPHRLDYDKVTSLVSESLAERLRGRQNTCTGNTDEATRTRASWRTKPVYQVNKRVISLSVAASLGIAIVSFCASLRWRGKSSGRVNPGSPSSDHHTTATRGHHTRLAPVKETSTTGDSPSARNRPTHWIDCSRAKCSALHNVAAEISVDPTDAPTTNHSMRRTLAGKDESR</sequence>
<dbReference type="RefSeq" id="WP_154563614.1">
    <property type="nucleotide sequence ID" value="NZ_VUMG01000003.1"/>
</dbReference>
<comment type="caution">
    <text evidence="3">The sequence shown here is derived from an EMBL/GenBank/DDBJ whole genome shotgun (WGS) entry which is preliminary data.</text>
</comment>
<accession>A0A7K0J7G8</accession>
<keyword evidence="2" id="KW-0472">Membrane</keyword>
<dbReference type="EMBL" id="VUMG01000003">
    <property type="protein sequence ID" value="MSS45900.1"/>
    <property type="molecule type" value="Genomic_DNA"/>
</dbReference>
<name>A0A7K0J7G8_9ACTN</name>
<feature type="transmembrane region" description="Helical" evidence="2">
    <location>
        <begin position="6"/>
        <end position="27"/>
    </location>
</feature>
<evidence type="ECO:0000256" key="1">
    <source>
        <dbReference type="SAM" id="MobiDB-lite"/>
    </source>
</evidence>
<keyword evidence="2" id="KW-0812">Transmembrane</keyword>
<organism evidence="3 4">
    <name type="scientific">Cutibacterium porci</name>
    <dbReference type="NCBI Taxonomy" id="2605781"/>
    <lineage>
        <taxon>Bacteria</taxon>
        <taxon>Bacillati</taxon>
        <taxon>Actinomycetota</taxon>
        <taxon>Actinomycetes</taxon>
        <taxon>Propionibacteriales</taxon>
        <taxon>Propionibacteriaceae</taxon>
        <taxon>Cutibacterium</taxon>
    </lineage>
</organism>
<gene>
    <name evidence="3" type="ORF">FYJ43_07590</name>
</gene>
<feature type="region of interest" description="Disordered" evidence="1">
    <location>
        <begin position="238"/>
        <end position="261"/>
    </location>
</feature>
<feature type="compositionally biased region" description="Polar residues" evidence="1">
    <location>
        <begin position="201"/>
        <end position="213"/>
    </location>
</feature>
<feature type="transmembrane region" description="Helical" evidence="2">
    <location>
        <begin position="145"/>
        <end position="167"/>
    </location>
</feature>
<evidence type="ECO:0000313" key="4">
    <source>
        <dbReference type="Proteomes" id="UP000466104"/>
    </source>
</evidence>
<protein>
    <submittedName>
        <fullName evidence="3">Uncharacterized protein</fullName>
    </submittedName>
</protein>
<keyword evidence="2" id="KW-1133">Transmembrane helix</keyword>
<reference evidence="3 4" key="1">
    <citation type="submission" date="2019-08" db="EMBL/GenBank/DDBJ databases">
        <title>In-depth cultivation of the pig gut microbiome towards novel bacterial diversity and tailored functional studies.</title>
        <authorList>
            <person name="Wylensek D."/>
            <person name="Hitch T.C.A."/>
            <person name="Clavel T."/>
        </authorList>
    </citation>
    <scope>NUCLEOTIDE SEQUENCE [LARGE SCALE GENOMIC DNA]</scope>
    <source>
        <strain evidence="3 4">WCA-380-WT-3A</strain>
    </source>
</reference>
<dbReference type="Proteomes" id="UP000466104">
    <property type="component" value="Unassembled WGS sequence"/>
</dbReference>